<proteinExistence type="inferred from homology"/>
<dbReference type="SUPFAM" id="SSF53474">
    <property type="entry name" value="alpha/beta-Hydrolases"/>
    <property type="match status" value="1"/>
</dbReference>
<dbReference type="PANTHER" id="PTHR11802:SF113">
    <property type="entry name" value="SERINE CARBOXYPEPTIDASE CTSA-4.1"/>
    <property type="match status" value="1"/>
</dbReference>
<protein>
    <recommendedName>
        <fullName evidence="7">Carboxypeptidase</fullName>
        <ecNumber evidence="7">3.4.16.-</ecNumber>
    </recommendedName>
</protein>
<keyword evidence="9" id="KW-1185">Reference proteome</keyword>
<keyword evidence="6" id="KW-0325">Glycoprotein</keyword>
<dbReference type="Gene3D" id="1.10.287.410">
    <property type="match status" value="1"/>
</dbReference>
<dbReference type="InterPro" id="IPR018202">
    <property type="entry name" value="Ser_caboxypep_ser_AS"/>
</dbReference>
<keyword evidence="2 7" id="KW-0121">Carboxypeptidase</keyword>
<dbReference type="AlphaFoldDB" id="A0A1Y2FIU4"/>
<evidence type="ECO:0000256" key="1">
    <source>
        <dbReference type="ARBA" id="ARBA00009431"/>
    </source>
</evidence>
<dbReference type="InterPro" id="IPR001563">
    <property type="entry name" value="Peptidase_S10"/>
</dbReference>
<dbReference type="Pfam" id="PF00450">
    <property type="entry name" value="Peptidase_S10"/>
    <property type="match status" value="1"/>
</dbReference>
<dbReference type="GO" id="GO:0004185">
    <property type="term" value="F:serine-type carboxypeptidase activity"/>
    <property type="evidence" value="ECO:0007669"/>
    <property type="project" value="UniProtKB-UniRule"/>
</dbReference>
<dbReference type="Proteomes" id="UP000193685">
    <property type="component" value="Unassembled WGS sequence"/>
</dbReference>
<reference evidence="8 9" key="1">
    <citation type="submission" date="2016-07" db="EMBL/GenBank/DDBJ databases">
        <title>Pervasive Adenine N6-methylation of Active Genes in Fungi.</title>
        <authorList>
            <consortium name="DOE Joint Genome Institute"/>
            <person name="Mondo S.J."/>
            <person name="Dannebaum R.O."/>
            <person name="Kuo R.C."/>
            <person name="Labutti K."/>
            <person name="Haridas S."/>
            <person name="Kuo A."/>
            <person name="Salamov A."/>
            <person name="Ahrendt S.R."/>
            <person name="Lipzen A."/>
            <person name="Sullivan W."/>
            <person name="Andreopoulos W.B."/>
            <person name="Clum A."/>
            <person name="Lindquist E."/>
            <person name="Daum C."/>
            <person name="Ramamoorthy G.K."/>
            <person name="Gryganskyi A."/>
            <person name="Culley D."/>
            <person name="Magnuson J.K."/>
            <person name="James T.Y."/>
            <person name="O'Malley M.A."/>
            <person name="Stajich J.E."/>
            <person name="Spatafora J.W."/>
            <person name="Visel A."/>
            <person name="Grigoriev I.V."/>
        </authorList>
    </citation>
    <scope>NUCLEOTIDE SEQUENCE [LARGE SCALE GENOMIC DNA]</scope>
    <source>
        <strain evidence="8 9">12-1054</strain>
    </source>
</reference>
<dbReference type="PANTHER" id="PTHR11802">
    <property type="entry name" value="SERINE PROTEASE FAMILY S10 SERINE CARBOXYPEPTIDASE"/>
    <property type="match status" value="1"/>
</dbReference>
<evidence type="ECO:0000256" key="3">
    <source>
        <dbReference type="ARBA" id="ARBA00022670"/>
    </source>
</evidence>
<accession>A0A1Y2FIU4</accession>
<dbReference type="EC" id="3.4.16.-" evidence="7"/>
<comment type="similarity">
    <text evidence="1 7">Belongs to the peptidase S10 family.</text>
</comment>
<gene>
    <name evidence="8" type="ORF">BCR37DRAFT_282318</name>
</gene>
<evidence type="ECO:0000256" key="2">
    <source>
        <dbReference type="ARBA" id="ARBA00022645"/>
    </source>
</evidence>
<evidence type="ECO:0000256" key="4">
    <source>
        <dbReference type="ARBA" id="ARBA00022729"/>
    </source>
</evidence>
<evidence type="ECO:0000313" key="9">
    <source>
        <dbReference type="Proteomes" id="UP000193685"/>
    </source>
</evidence>
<name>A0A1Y2FIU4_PROLT</name>
<organism evidence="8 9">
    <name type="scientific">Protomyces lactucae-debilis</name>
    <dbReference type="NCBI Taxonomy" id="2754530"/>
    <lineage>
        <taxon>Eukaryota</taxon>
        <taxon>Fungi</taxon>
        <taxon>Dikarya</taxon>
        <taxon>Ascomycota</taxon>
        <taxon>Taphrinomycotina</taxon>
        <taxon>Taphrinomycetes</taxon>
        <taxon>Taphrinales</taxon>
        <taxon>Protomycetaceae</taxon>
        <taxon>Protomyces</taxon>
    </lineage>
</organism>
<dbReference type="InterPro" id="IPR029058">
    <property type="entry name" value="AB_hydrolase_fold"/>
</dbReference>
<sequence length="501" mass="54590">MYWTPLLFSHLAAAIFSDSRNPGAVLFNKTADSCTFTTPRPAECKTEWQIEDDLHPGSVLRIKKTDTKLGNVCHGAGAGHTGYFSFDHGKRNLYFVFFESQSKPLNDPVALWLQGGPGTSSLSYGLLSEHGPCLINDKSTKANPYSWNKVASVLYVDQPAGVGYSFSTSADPVSTAQRAAEDMVALLHLFYKAFPALKPLDFHITGESYAGKWIPWLGSEVVRANRKHPSHLIPLKFVVIGGGFFYPALQDPSGYDYACVPPFASGKALFNQSVCATLKAASVRCKALWAAYTQLNGPTQGSEREKAGRIAYDTCGSDMYVPVYQSGNDIYNMNRICPDKSGACDPKPATAEKFLQRDEVRLAFGADTGTFIKSAGTSTFHSNNDALNAGAETSGDTFKNSALVLADLLDSKIPALLYVGMHDYVVNYRGVESVLDHLAWSGSSQFKAAQGAPVTWAGGVKWRAKNLVYMRFHNAGHLVPEEDPANAFAMWKAWLDGSLLR</sequence>
<dbReference type="GO" id="GO:0000324">
    <property type="term" value="C:fungal-type vacuole"/>
    <property type="evidence" value="ECO:0007669"/>
    <property type="project" value="TreeGrafter"/>
</dbReference>
<dbReference type="EMBL" id="MCFI01000007">
    <property type="protein sequence ID" value="ORY83853.1"/>
    <property type="molecule type" value="Genomic_DNA"/>
</dbReference>
<dbReference type="Gene3D" id="3.40.50.1820">
    <property type="entry name" value="alpha/beta hydrolase"/>
    <property type="match status" value="1"/>
</dbReference>
<comment type="caution">
    <text evidence="8">The sequence shown here is derived from an EMBL/GenBank/DDBJ whole genome shotgun (WGS) entry which is preliminary data.</text>
</comment>
<dbReference type="OrthoDB" id="443318at2759"/>
<keyword evidence="3 7" id="KW-0645">Protease</keyword>
<dbReference type="GeneID" id="63783432"/>
<keyword evidence="4" id="KW-0732">Signal</keyword>
<evidence type="ECO:0000256" key="5">
    <source>
        <dbReference type="ARBA" id="ARBA00022801"/>
    </source>
</evidence>
<dbReference type="RefSeq" id="XP_040726148.1">
    <property type="nucleotide sequence ID" value="XM_040866833.1"/>
</dbReference>
<dbReference type="PRINTS" id="PR00724">
    <property type="entry name" value="CRBOXYPTASEC"/>
</dbReference>
<keyword evidence="5 7" id="KW-0378">Hydrolase</keyword>
<evidence type="ECO:0000256" key="6">
    <source>
        <dbReference type="ARBA" id="ARBA00023180"/>
    </source>
</evidence>
<dbReference type="PROSITE" id="PS00131">
    <property type="entry name" value="CARBOXYPEPT_SER_SER"/>
    <property type="match status" value="1"/>
</dbReference>
<dbReference type="GO" id="GO:0006508">
    <property type="term" value="P:proteolysis"/>
    <property type="evidence" value="ECO:0007669"/>
    <property type="project" value="UniProtKB-KW"/>
</dbReference>
<evidence type="ECO:0000313" key="8">
    <source>
        <dbReference type="EMBL" id="ORY83853.1"/>
    </source>
</evidence>
<evidence type="ECO:0000256" key="7">
    <source>
        <dbReference type="RuleBase" id="RU361156"/>
    </source>
</evidence>